<protein>
    <submittedName>
        <fullName evidence="1">Uncharacterized protein</fullName>
    </submittedName>
</protein>
<dbReference type="AlphaFoldDB" id="A0A0F9KHI5"/>
<proteinExistence type="predicted"/>
<organism evidence="1">
    <name type="scientific">marine sediment metagenome</name>
    <dbReference type="NCBI Taxonomy" id="412755"/>
    <lineage>
        <taxon>unclassified sequences</taxon>
        <taxon>metagenomes</taxon>
        <taxon>ecological metagenomes</taxon>
    </lineage>
</organism>
<sequence length="128" mass="14803">MTIEQLHSQNTLLKQVVEEQNRLFEKLDEAMATPSQIAFDKENVGGFVSSLDLTETAEEIVNRAVAALDQRKMDGKIHVLIAKWEYELGEMERKIRALHERWGASCCYIERTAELRKRIDQIVELTKN</sequence>
<dbReference type="EMBL" id="LAZR01013512">
    <property type="protein sequence ID" value="KKM21618.1"/>
    <property type="molecule type" value="Genomic_DNA"/>
</dbReference>
<gene>
    <name evidence="1" type="ORF">LCGC14_1633530</name>
</gene>
<name>A0A0F9KHI5_9ZZZZ</name>
<accession>A0A0F9KHI5</accession>
<comment type="caution">
    <text evidence="1">The sequence shown here is derived from an EMBL/GenBank/DDBJ whole genome shotgun (WGS) entry which is preliminary data.</text>
</comment>
<evidence type="ECO:0000313" key="1">
    <source>
        <dbReference type="EMBL" id="KKM21618.1"/>
    </source>
</evidence>
<reference evidence="1" key="1">
    <citation type="journal article" date="2015" name="Nature">
        <title>Complex archaea that bridge the gap between prokaryotes and eukaryotes.</title>
        <authorList>
            <person name="Spang A."/>
            <person name="Saw J.H."/>
            <person name="Jorgensen S.L."/>
            <person name="Zaremba-Niedzwiedzka K."/>
            <person name="Martijn J."/>
            <person name="Lind A.E."/>
            <person name="van Eijk R."/>
            <person name="Schleper C."/>
            <person name="Guy L."/>
            <person name="Ettema T.J."/>
        </authorList>
    </citation>
    <scope>NUCLEOTIDE SEQUENCE</scope>
</reference>